<dbReference type="AlphaFoldDB" id="A0AA40DHD5"/>
<dbReference type="Pfam" id="PF03815">
    <property type="entry name" value="LCCL"/>
    <property type="match status" value="1"/>
</dbReference>
<feature type="domain" description="LCCL" evidence="3">
    <location>
        <begin position="266"/>
        <end position="323"/>
    </location>
</feature>
<keyword evidence="2" id="KW-1133">Transmembrane helix</keyword>
<comment type="caution">
    <text evidence="4">The sequence shown here is derived from an EMBL/GenBank/DDBJ whole genome shotgun (WGS) entry which is preliminary data.</text>
</comment>
<keyword evidence="2" id="KW-0472">Membrane</keyword>
<dbReference type="Gene3D" id="2.170.130.20">
    <property type="entry name" value="LCCL-like domain"/>
    <property type="match status" value="1"/>
</dbReference>
<evidence type="ECO:0000259" key="3">
    <source>
        <dbReference type="PROSITE" id="PS50820"/>
    </source>
</evidence>
<dbReference type="InterPro" id="IPR036609">
    <property type="entry name" value="LCCL_sf"/>
</dbReference>
<keyword evidence="5" id="KW-1185">Reference proteome</keyword>
<dbReference type="EMBL" id="JAULSY010000005">
    <property type="protein sequence ID" value="KAK0673620.1"/>
    <property type="molecule type" value="Genomic_DNA"/>
</dbReference>
<feature type="transmembrane region" description="Helical" evidence="2">
    <location>
        <begin position="555"/>
        <end position="574"/>
    </location>
</feature>
<dbReference type="SMART" id="SM00603">
    <property type="entry name" value="LCCL"/>
    <property type="match status" value="1"/>
</dbReference>
<gene>
    <name evidence="4" type="ORF">QBC41DRAFT_241080</name>
</gene>
<feature type="transmembrane region" description="Helical" evidence="2">
    <location>
        <begin position="399"/>
        <end position="424"/>
    </location>
</feature>
<feature type="compositionally biased region" description="Acidic residues" evidence="1">
    <location>
        <begin position="84"/>
        <end position="105"/>
    </location>
</feature>
<evidence type="ECO:0000256" key="2">
    <source>
        <dbReference type="SAM" id="Phobius"/>
    </source>
</evidence>
<feature type="region of interest" description="Disordered" evidence="1">
    <location>
        <begin position="1"/>
        <end position="124"/>
    </location>
</feature>
<feature type="compositionally biased region" description="Basic residues" evidence="1">
    <location>
        <begin position="114"/>
        <end position="124"/>
    </location>
</feature>
<dbReference type="Proteomes" id="UP001174997">
    <property type="component" value="Unassembled WGS sequence"/>
</dbReference>
<feature type="transmembrane region" description="Helical" evidence="2">
    <location>
        <begin position="511"/>
        <end position="534"/>
    </location>
</feature>
<keyword evidence="2" id="KW-0812">Transmembrane</keyword>
<accession>A0AA40DHD5</accession>
<dbReference type="SUPFAM" id="SSF69848">
    <property type="entry name" value="LCCL domain"/>
    <property type="match status" value="1"/>
</dbReference>
<dbReference type="PANTHER" id="PTHR31331">
    <property type="entry name" value="LCCL DOMAIN PROTEIN (AFU_ORTHOLOGUE AFUA_5G08630)"/>
    <property type="match status" value="1"/>
</dbReference>
<dbReference type="PROSITE" id="PS50820">
    <property type="entry name" value="LCCL"/>
    <property type="match status" value="1"/>
</dbReference>
<name>A0AA40DHD5_9PEZI</name>
<feature type="transmembrane region" description="Helical" evidence="2">
    <location>
        <begin position="348"/>
        <end position="364"/>
    </location>
</feature>
<evidence type="ECO:0000313" key="4">
    <source>
        <dbReference type="EMBL" id="KAK0673620.1"/>
    </source>
</evidence>
<dbReference type="InterPro" id="IPR004043">
    <property type="entry name" value="LCCL"/>
</dbReference>
<feature type="compositionally biased region" description="Low complexity" evidence="1">
    <location>
        <begin position="44"/>
        <end position="54"/>
    </location>
</feature>
<feature type="transmembrane region" description="Helical" evidence="2">
    <location>
        <begin position="177"/>
        <end position="196"/>
    </location>
</feature>
<evidence type="ECO:0000313" key="5">
    <source>
        <dbReference type="Proteomes" id="UP001174997"/>
    </source>
</evidence>
<dbReference type="PANTHER" id="PTHR31331:SF8">
    <property type="entry name" value="LCCL DOMAIN PROTEIN (AFU_ORTHOLOGUE AFUA_5G02970)"/>
    <property type="match status" value="1"/>
</dbReference>
<feature type="transmembrane region" description="Helical" evidence="2">
    <location>
        <begin position="477"/>
        <end position="499"/>
    </location>
</feature>
<protein>
    <recommendedName>
        <fullName evidence="3">LCCL domain-containing protein</fullName>
    </recommendedName>
</protein>
<dbReference type="InterPro" id="IPR051957">
    <property type="entry name" value="CRISP-LCCL_domain"/>
</dbReference>
<evidence type="ECO:0000256" key="1">
    <source>
        <dbReference type="SAM" id="MobiDB-lite"/>
    </source>
</evidence>
<proteinExistence type="predicted"/>
<feature type="transmembrane region" description="Helical" evidence="2">
    <location>
        <begin position="444"/>
        <end position="465"/>
    </location>
</feature>
<organism evidence="4 5">
    <name type="scientific">Cercophora samala</name>
    <dbReference type="NCBI Taxonomy" id="330535"/>
    <lineage>
        <taxon>Eukaryota</taxon>
        <taxon>Fungi</taxon>
        <taxon>Dikarya</taxon>
        <taxon>Ascomycota</taxon>
        <taxon>Pezizomycotina</taxon>
        <taxon>Sordariomycetes</taxon>
        <taxon>Sordariomycetidae</taxon>
        <taxon>Sordariales</taxon>
        <taxon>Lasiosphaeriaceae</taxon>
        <taxon>Cercophora</taxon>
    </lineage>
</organism>
<sequence length="705" mass="77799">MSSNGNGSSGGYTLTRNPAGNEEEEDVERGDVIFSNNDNDNDGRTSSSSSSSSDGLRKGDKAGVRVRQHVDEEESNEEAQLLHDDDDGSDGEDGLELDELTTPDSDVEKDGFTQRRRRRQKGQQRRKRHRYCDWLWGPAQRPRRHGIQPAGWLLPNLQSGLVDSIDHVLPRKWQKGLLLAGFGLVWLLSTLVPMVLTKGALVVDGQEARHLGCVSSLWGANAECGLDGRLCEPLGNTTLPFRCPADCAGVRLLNPRWVGDRQVNYRAYVVGGGEGVYRGDSFVCQAALHAGVISDKRGGCGRVRLKGEYYRFENSTQNGVESVQFGSYFPVSYQVEKVEKCGRGDMRWGQLLVSVGLSLLLGAGTNSGKVMFFGGFTGVFVHVGLVSDPPDIEVMSGRLVQELVGIMVGRLLPAVFVMVVVYWVAGRRTLEGVDKGATWEKAVLWVGGLWLGGLTNNTFEAWIPISRLEGHDLRQQPGAVVALVVVVGVIIGLGVLQAWHFWQEGRLPRFMGFYAGAIGVIGVLVVMPGLELRLHHYVLALLLLPGTAMQTRPSLLLQGLLVGLFINGVARWGFDSVLQTYDSIRGDGQYGSLVPEVVAPFIETLEMGVKQETIHFKWSALDNIVRLREKIEGISVLVNDVERFRGWFAETKLEEMVFSWPRFRKADEYFRFAFVGEGGTTLDWTEAGTWFVNGTWSKGVGYYKA</sequence>
<reference evidence="4" key="1">
    <citation type="submission" date="2023-06" db="EMBL/GenBank/DDBJ databases">
        <title>Genome-scale phylogeny and comparative genomics of the fungal order Sordariales.</title>
        <authorList>
            <consortium name="Lawrence Berkeley National Laboratory"/>
            <person name="Hensen N."/>
            <person name="Bonometti L."/>
            <person name="Westerberg I."/>
            <person name="Brannstrom I.O."/>
            <person name="Guillou S."/>
            <person name="Cros-Aarteil S."/>
            <person name="Calhoun S."/>
            <person name="Haridas S."/>
            <person name="Kuo A."/>
            <person name="Mondo S."/>
            <person name="Pangilinan J."/>
            <person name="Riley R."/>
            <person name="Labutti K."/>
            <person name="Andreopoulos B."/>
            <person name="Lipzen A."/>
            <person name="Chen C."/>
            <person name="Yanf M."/>
            <person name="Daum C."/>
            <person name="Ng V."/>
            <person name="Clum A."/>
            <person name="Steindorff A."/>
            <person name="Ohm R."/>
            <person name="Martin F."/>
            <person name="Silar P."/>
            <person name="Natvig D."/>
            <person name="Lalanne C."/>
            <person name="Gautier V."/>
            <person name="Ament-Velasquez S.L."/>
            <person name="Kruys A."/>
            <person name="Hutchinson M.I."/>
            <person name="Powell A.J."/>
            <person name="Barry K."/>
            <person name="Miller A.N."/>
            <person name="Grigoriev I.V."/>
            <person name="Debuchy R."/>
            <person name="Gladieux P."/>
            <person name="Thoren M.H."/>
            <person name="Johannesson H."/>
        </authorList>
    </citation>
    <scope>NUCLEOTIDE SEQUENCE</scope>
    <source>
        <strain evidence="4">CBS 307.81</strain>
    </source>
</reference>